<dbReference type="Proteomes" id="UP000053342">
    <property type="component" value="Unassembled WGS sequence"/>
</dbReference>
<organism evidence="6 7">
    <name type="scientific">Exophiala oligosperma</name>
    <dbReference type="NCBI Taxonomy" id="215243"/>
    <lineage>
        <taxon>Eukaryota</taxon>
        <taxon>Fungi</taxon>
        <taxon>Dikarya</taxon>
        <taxon>Ascomycota</taxon>
        <taxon>Pezizomycotina</taxon>
        <taxon>Eurotiomycetes</taxon>
        <taxon>Chaetothyriomycetidae</taxon>
        <taxon>Chaetothyriales</taxon>
        <taxon>Herpotrichiellaceae</taxon>
        <taxon>Exophiala</taxon>
    </lineage>
</organism>
<proteinExistence type="predicted"/>
<evidence type="ECO:0000256" key="3">
    <source>
        <dbReference type="ARBA" id="ARBA00022989"/>
    </source>
</evidence>
<protein>
    <recommendedName>
        <fullName evidence="8">Glutathione S-transferase</fullName>
    </recommendedName>
</protein>
<evidence type="ECO:0000256" key="1">
    <source>
        <dbReference type="ARBA" id="ARBA00004370"/>
    </source>
</evidence>
<accession>A0A0D2EAG9</accession>
<dbReference type="PANTHER" id="PTHR35814:SF1">
    <property type="entry name" value="GLUTATHIONE S-TRANSFERASE-RELATED"/>
    <property type="match status" value="1"/>
</dbReference>
<dbReference type="AlphaFoldDB" id="A0A0D2EAG9"/>
<reference evidence="6 7" key="1">
    <citation type="submission" date="2015-01" db="EMBL/GenBank/DDBJ databases">
        <title>The Genome Sequence of Exophiala oligosperma CBS72588.</title>
        <authorList>
            <consortium name="The Broad Institute Genomics Platform"/>
            <person name="Cuomo C."/>
            <person name="de Hoog S."/>
            <person name="Gorbushina A."/>
            <person name="Stielow B."/>
            <person name="Teixiera M."/>
            <person name="Abouelleil A."/>
            <person name="Chapman S.B."/>
            <person name="Priest M."/>
            <person name="Young S.K."/>
            <person name="Wortman J."/>
            <person name="Nusbaum C."/>
            <person name="Birren B."/>
        </authorList>
    </citation>
    <scope>NUCLEOTIDE SEQUENCE [LARGE SCALE GENOMIC DNA]</scope>
    <source>
        <strain evidence="6 7">CBS 72588</strain>
    </source>
</reference>
<dbReference type="Pfam" id="PF01124">
    <property type="entry name" value="MAPEG"/>
    <property type="match status" value="1"/>
</dbReference>
<sequence>MSVPVGITVPKLLPVTGTFAPAFAVYYTVLNFRVSLIRLAEKTALGDSPQTSSGGSEGKSADHSRHSDLFVACRAQSNFADNVPFALILAAIAELNGANRRVMTASLAALLLFRILHVELGMRMKNAIGSGRRVGYVGTTGFLIGMSSYAAYLVKSYWGF</sequence>
<evidence type="ECO:0000313" key="7">
    <source>
        <dbReference type="Proteomes" id="UP000053342"/>
    </source>
</evidence>
<dbReference type="GO" id="GO:0016020">
    <property type="term" value="C:membrane"/>
    <property type="evidence" value="ECO:0007669"/>
    <property type="project" value="UniProtKB-SubCell"/>
</dbReference>
<gene>
    <name evidence="6" type="ORF">PV06_03385</name>
</gene>
<keyword evidence="4 5" id="KW-0472">Membrane</keyword>
<dbReference type="InterPro" id="IPR023352">
    <property type="entry name" value="MAPEG-like_dom_sf"/>
</dbReference>
<dbReference type="GeneID" id="27355459"/>
<evidence type="ECO:0000256" key="5">
    <source>
        <dbReference type="SAM" id="Phobius"/>
    </source>
</evidence>
<feature type="transmembrane region" description="Helical" evidence="5">
    <location>
        <begin position="134"/>
        <end position="154"/>
    </location>
</feature>
<dbReference type="PANTHER" id="PTHR35814">
    <property type="match status" value="1"/>
</dbReference>
<keyword evidence="3 5" id="KW-1133">Transmembrane helix</keyword>
<dbReference type="EMBL" id="KN847334">
    <property type="protein sequence ID" value="KIW44954.1"/>
    <property type="molecule type" value="Genomic_DNA"/>
</dbReference>
<dbReference type="HOGENOM" id="CLU_134926_0_0_1"/>
<feature type="transmembrane region" description="Helical" evidence="5">
    <location>
        <begin position="12"/>
        <end position="29"/>
    </location>
</feature>
<dbReference type="SUPFAM" id="SSF161084">
    <property type="entry name" value="MAPEG domain-like"/>
    <property type="match status" value="1"/>
</dbReference>
<dbReference type="STRING" id="215243.A0A0D2EAG9"/>
<keyword evidence="7" id="KW-1185">Reference proteome</keyword>
<evidence type="ECO:0000256" key="4">
    <source>
        <dbReference type="ARBA" id="ARBA00023136"/>
    </source>
</evidence>
<comment type="subcellular location">
    <subcellularLocation>
        <location evidence="1">Membrane</location>
    </subcellularLocation>
</comment>
<keyword evidence="2 5" id="KW-0812">Transmembrane</keyword>
<evidence type="ECO:0000313" key="6">
    <source>
        <dbReference type="EMBL" id="KIW44954.1"/>
    </source>
</evidence>
<name>A0A0D2EAG9_9EURO</name>
<dbReference type="RefSeq" id="XP_016265170.1">
    <property type="nucleotide sequence ID" value="XM_016404165.1"/>
</dbReference>
<dbReference type="VEuPathDB" id="FungiDB:PV06_03385"/>
<dbReference type="Gene3D" id="1.20.120.550">
    <property type="entry name" value="Membrane associated eicosanoid/glutathione metabolism-like domain"/>
    <property type="match status" value="1"/>
</dbReference>
<dbReference type="InterPro" id="IPR001129">
    <property type="entry name" value="Membr-assoc_MAPEG"/>
</dbReference>
<evidence type="ECO:0008006" key="8">
    <source>
        <dbReference type="Google" id="ProtNLM"/>
    </source>
</evidence>
<evidence type="ECO:0000256" key="2">
    <source>
        <dbReference type="ARBA" id="ARBA00022692"/>
    </source>
</evidence>
<dbReference type="OrthoDB" id="19091at2759"/>